<dbReference type="RefSeq" id="WP_233144554.1">
    <property type="nucleotide sequence ID" value="NZ_LPUF01000001.1"/>
</dbReference>
<organism evidence="1 2">
    <name type="scientific">Methyloprofundus sedimenti</name>
    <dbReference type="NCBI Taxonomy" id="1420851"/>
    <lineage>
        <taxon>Bacteria</taxon>
        <taxon>Pseudomonadati</taxon>
        <taxon>Pseudomonadota</taxon>
        <taxon>Gammaproteobacteria</taxon>
        <taxon>Methylococcales</taxon>
        <taxon>Methylococcaceae</taxon>
        <taxon>Methyloprofundus</taxon>
    </lineage>
</organism>
<keyword evidence="2" id="KW-1185">Reference proteome</keyword>
<dbReference type="STRING" id="1420851.AU255_05060"/>
<gene>
    <name evidence="1" type="ORF">AU255_05060</name>
</gene>
<name>A0A1V8M7A4_9GAMM</name>
<proteinExistence type="predicted"/>
<protein>
    <submittedName>
        <fullName evidence="1">Uncharacterized protein</fullName>
    </submittedName>
</protein>
<comment type="caution">
    <text evidence="1">The sequence shown here is derived from an EMBL/GenBank/DDBJ whole genome shotgun (WGS) entry which is preliminary data.</text>
</comment>
<dbReference type="AlphaFoldDB" id="A0A1V8M7A4"/>
<dbReference type="EMBL" id="LPUF01000001">
    <property type="protein sequence ID" value="OQK17263.1"/>
    <property type="molecule type" value="Genomic_DNA"/>
</dbReference>
<dbReference type="Proteomes" id="UP000191980">
    <property type="component" value="Unassembled WGS sequence"/>
</dbReference>
<evidence type="ECO:0000313" key="2">
    <source>
        <dbReference type="Proteomes" id="UP000191980"/>
    </source>
</evidence>
<accession>A0A1V8M7A4</accession>
<reference evidence="1 2" key="1">
    <citation type="submission" date="2015-12" db="EMBL/GenBank/DDBJ databases">
        <authorList>
            <person name="Shamseldin A."/>
            <person name="Moawad H."/>
            <person name="Abd El-Rahim W.M."/>
            <person name="Sadowsky M.J."/>
        </authorList>
    </citation>
    <scope>NUCLEOTIDE SEQUENCE [LARGE SCALE GENOMIC DNA]</scope>
    <source>
        <strain evidence="1 2">WF1</strain>
    </source>
</reference>
<dbReference type="Gene3D" id="3.40.91.30">
    <property type="match status" value="1"/>
</dbReference>
<evidence type="ECO:0000313" key="1">
    <source>
        <dbReference type="EMBL" id="OQK17263.1"/>
    </source>
</evidence>
<sequence>MVADTKKWEQSAGFALDAHPDVMKWVKIEHLGFVIPYRKKGTPSSYIPDFIVELDIGLNLIIEIKGQYNDDADIKAKAAERWVDPVNAIGNLGLWQYIVVKEPTKLPILLSERCLAKWDADDFELGK</sequence>